<dbReference type="InterPro" id="IPR049625">
    <property type="entry name" value="Glyco_transf_61_cat"/>
</dbReference>
<keyword evidence="5" id="KW-0472">Membrane</keyword>
<reference evidence="8" key="2">
    <citation type="submission" date="2017-02" db="EMBL/GenBank/DDBJ databases">
        <title>Sunflower complete genome.</title>
        <authorList>
            <person name="Langlade N."/>
            <person name="Munos S."/>
        </authorList>
    </citation>
    <scope>NUCLEOTIDE SEQUENCE [LARGE SCALE GENOMIC DNA]</scope>
    <source>
        <tissue evidence="8">Leaves</tissue>
    </source>
</reference>
<evidence type="ECO:0000256" key="1">
    <source>
        <dbReference type="ARBA" id="ARBA00004323"/>
    </source>
</evidence>
<dbReference type="PANTHER" id="PTHR20961">
    <property type="entry name" value="GLYCOSYLTRANSFERASE"/>
    <property type="match status" value="1"/>
</dbReference>
<evidence type="ECO:0000256" key="2">
    <source>
        <dbReference type="ARBA" id="ARBA00022676"/>
    </source>
</evidence>
<dbReference type="Gramene" id="mRNA:HanXRQr2_Chr08g0358271">
    <property type="protein sequence ID" value="mRNA:HanXRQr2_Chr08g0358271"/>
    <property type="gene ID" value="HanXRQr2_Chr08g0358271"/>
</dbReference>
<dbReference type="GO" id="GO:0016763">
    <property type="term" value="F:pentosyltransferase activity"/>
    <property type="evidence" value="ECO:0007669"/>
    <property type="project" value="UniProtKB-ARBA"/>
</dbReference>
<reference evidence="7" key="3">
    <citation type="submission" date="2020-06" db="EMBL/GenBank/DDBJ databases">
        <title>Helianthus annuus Genome sequencing and assembly Release 2.</title>
        <authorList>
            <person name="Gouzy J."/>
            <person name="Langlade N."/>
            <person name="Munos S."/>
        </authorList>
    </citation>
    <scope>NUCLEOTIDE SEQUENCE</scope>
    <source>
        <tissue evidence="7">Leaves</tissue>
    </source>
</reference>
<dbReference type="EMBL" id="CM007897">
    <property type="protein sequence ID" value="OTG19041.1"/>
    <property type="molecule type" value="Genomic_DNA"/>
</dbReference>
<proteinExistence type="predicted"/>
<evidence type="ECO:0000259" key="6">
    <source>
        <dbReference type="Pfam" id="PF04577"/>
    </source>
</evidence>
<dbReference type="OMA" id="CHVEERT"/>
<dbReference type="AlphaFoldDB" id="A0A251U9R8"/>
<dbReference type="InParanoid" id="A0A251U9R8"/>
<evidence type="ECO:0000256" key="5">
    <source>
        <dbReference type="SAM" id="Phobius"/>
    </source>
</evidence>
<evidence type="ECO:0000313" key="7">
    <source>
        <dbReference type="EMBL" id="KAF5796986.1"/>
    </source>
</evidence>
<keyword evidence="3 8" id="KW-0808">Transferase</keyword>
<dbReference type="GO" id="GO:0000139">
    <property type="term" value="C:Golgi membrane"/>
    <property type="evidence" value="ECO:0007669"/>
    <property type="project" value="UniProtKB-SubCell"/>
</dbReference>
<dbReference type="PANTHER" id="PTHR20961:SF5">
    <property type="entry name" value="GLYCOSYLTRANSFERASE-RELATED"/>
    <property type="match status" value="1"/>
</dbReference>
<dbReference type="EMBL" id="MNCJ02000323">
    <property type="protein sequence ID" value="KAF5796986.1"/>
    <property type="molecule type" value="Genomic_DNA"/>
</dbReference>
<dbReference type="GO" id="GO:0016757">
    <property type="term" value="F:glycosyltransferase activity"/>
    <property type="evidence" value="ECO:0000318"/>
    <property type="project" value="GO_Central"/>
</dbReference>
<dbReference type="InterPro" id="IPR007657">
    <property type="entry name" value="Glycosyltransferase_61"/>
</dbReference>
<dbReference type="FunCoup" id="A0A251U9R8">
    <property type="interactions" value="516"/>
</dbReference>
<accession>A0A251U9R8</accession>
<comment type="subcellular location">
    <subcellularLocation>
        <location evidence="1">Golgi apparatus membrane</location>
        <topology evidence="1">Single-pass type II membrane protein</topology>
    </subcellularLocation>
</comment>
<sequence>MKYEEIFARSFSRHDQNRFRSGALLACFVILWCMCTVFKPYLGTLPVYPEVEKTTLICDTSKPRYDSCEMKGDVRIQGNSSTIFVFSSQLTNASMTIKPYARKGDESAMESVTTFTIKSVQDKPETMIKCNKTHNVPAIVFSVGGYAGNNFHAFTDVIIPLYAKSREFNREVKFLVTDNRLSWSRKFHELLKKLSRYEIIDIDHENEVNCFPGVVVGLGKEERKELHLESVKDFTSFLRSSYSLDRSTTENLTNGLTKKPRLLIVSRSKTRTFVNIKEVVHVAQDSGFEVIVTEMNANLTRVSQLVNSCDVMLGVHGAGLTNMVFLPENGVLIQIVPWGNMDWIANTYFGDPSKAMGLKYIEYKISQGESSLIDQYPLNHQVLVDPFSIQRKGWGVYKSIYLDKQNVTLNITRFKETLSRALEFLHS</sequence>
<dbReference type="OrthoDB" id="529273at2759"/>
<reference evidence="7 9" key="1">
    <citation type="journal article" date="2017" name="Nature">
        <title>The sunflower genome provides insights into oil metabolism, flowering and Asterid evolution.</title>
        <authorList>
            <person name="Badouin H."/>
            <person name="Gouzy J."/>
            <person name="Grassa C.J."/>
            <person name="Murat F."/>
            <person name="Staton S.E."/>
            <person name="Cottret L."/>
            <person name="Lelandais-Briere C."/>
            <person name="Owens G.L."/>
            <person name="Carrere S."/>
            <person name="Mayjonade B."/>
            <person name="Legrand L."/>
            <person name="Gill N."/>
            <person name="Kane N.C."/>
            <person name="Bowers J.E."/>
            <person name="Hubner S."/>
            <person name="Bellec A."/>
            <person name="Berard A."/>
            <person name="Berges H."/>
            <person name="Blanchet N."/>
            <person name="Boniface M.C."/>
            <person name="Brunel D."/>
            <person name="Catrice O."/>
            <person name="Chaidir N."/>
            <person name="Claudel C."/>
            <person name="Donnadieu C."/>
            <person name="Faraut T."/>
            <person name="Fievet G."/>
            <person name="Helmstetter N."/>
            <person name="King M."/>
            <person name="Knapp S.J."/>
            <person name="Lai Z."/>
            <person name="Le Paslier M.C."/>
            <person name="Lippi Y."/>
            <person name="Lorenzon L."/>
            <person name="Mandel J.R."/>
            <person name="Marage G."/>
            <person name="Marchand G."/>
            <person name="Marquand E."/>
            <person name="Bret-Mestries E."/>
            <person name="Morien E."/>
            <person name="Nambeesan S."/>
            <person name="Nguyen T."/>
            <person name="Pegot-Espagnet P."/>
            <person name="Pouilly N."/>
            <person name="Raftis F."/>
            <person name="Sallet E."/>
            <person name="Schiex T."/>
            <person name="Thomas J."/>
            <person name="Vandecasteele C."/>
            <person name="Vares D."/>
            <person name="Vear F."/>
            <person name="Vautrin S."/>
            <person name="Crespi M."/>
            <person name="Mangin B."/>
            <person name="Burke J.M."/>
            <person name="Salse J."/>
            <person name="Munos S."/>
            <person name="Vincourt P."/>
            <person name="Rieseberg L.H."/>
            <person name="Langlade N.B."/>
        </authorList>
    </citation>
    <scope>NUCLEOTIDE SEQUENCE [LARGE SCALE GENOMIC DNA]</scope>
    <source>
        <strain evidence="9">cv. SF193</strain>
        <tissue evidence="7">Leaves</tissue>
    </source>
</reference>
<evidence type="ECO:0000313" key="9">
    <source>
        <dbReference type="Proteomes" id="UP000215914"/>
    </source>
</evidence>
<evidence type="ECO:0000256" key="3">
    <source>
        <dbReference type="ARBA" id="ARBA00022679"/>
    </source>
</evidence>
<organism evidence="8 9">
    <name type="scientific">Helianthus annuus</name>
    <name type="common">Common sunflower</name>
    <dbReference type="NCBI Taxonomy" id="4232"/>
    <lineage>
        <taxon>Eukaryota</taxon>
        <taxon>Viridiplantae</taxon>
        <taxon>Streptophyta</taxon>
        <taxon>Embryophyta</taxon>
        <taxon>Tracheophyta</taxon>
        <taxon>Spermatophyta</taxon>
        <taxon>Magnoliopsida</taxon>
        <taxon>eudicotyledons</taxon>
        <taxon>Gunneridae</taxon>
        <taxon>Pentapetalae</taxon>
        <taxon>asterids</taxon>
        <taxon>campanulids</taxon>
        <taxon>Asterales</taxon>
        <taxon>Asteraceae</taxon>
        <taxon>Asteroideae</taxon>
        <taxon>Heliantheae alliance</taxon>
        <taxon>Heliantheae</taxon>
        <taxon>Helianthus</taxon>
    </lineage>
</organism>
<keyword evidence="9" id="KW-1185">Reference proteome</keyword>
<dbReference type="Pfam" id="PF04577">
    <property type="entry name" value="Glyco_transf_61"/>
    <property type="match status" value="1"/>
</dbReference>
<protein>
    <submittedName>
        <fullName evidence="8">Putative glycosyltransferase family 61 protein</fullName>
    </submittedName>
</protein>
<dbReference type="Proteomes" id="UP000215914">
    <property type="component" value="Chromosome 8"/>
</dbReference>
<name>A0A251U9R8_HELAN</name>
<feature type="domain" description="Glycosyltransferase 61 catalytic" evidence="6">
    <location>
        <begin position="224"/>
        <end position="332"/>
    </location>
</feature>
<evidence type="ECO:0000313" key="8">
    <source>
        <dbReference type="EMBL" id="OTG19041.1"/>
    </source>
</evidence>
<feature type="transmembrane region" description="Helical" evidence="5">
    <location>
        <begin position="21"/>
        <end position="42"/>
    </location>
</feature>
<evidence type="ECO:0000256" key="4">
    <source>
        <dbReference type="ARBA" id="ARBA00023180"/>
    </source>
</evidence>
<gene>
    <name evidence="8" type="ORF">HannXRQ_Chr08g0229621</name>
    <name evidence="7" type="ORF">HanXRQr2_Chr08g0358271</name>
</gene>
<keyword evidence="5" id="KW-0812">Transmembrane</keyword>
<keyword evidence="5" id="KW-1133">Transmembrane helix</keyword>
<keyword evidence="2 7" id="KW-0328">Glycosyltransferase</keyword>
<keyword evidence="4" id="KW-0325">Glycoprotein</keyword>